<dbReference type="Gene3D" id="1.10.533.10">
    <property type="entry name" value="Death Domain, Fas"/>
    <property type="match status" value="1"/>
</dbReference>
<evidence type="ECO:0000256" key="14">
    <source>
        <dbReference type="ARBA" id="ARBA00023170"/>
    </source>
</evidence>
<evidence type="ECO:0000256" key="6">
    <source>
        <dbReference type="ARBA" id="ARBA00022703"/>
    </source>
</evidence>
<keyword evidence="13" id="KW-1015">Disulfide bond</keyword>
<dbReference type="Pfam" id="PF00531">
    <property type="entry name" value="Death"/>
    <property type="match status" value="1"/>
</dbReference>
<evidence type="ECO:0000256" key="20">
    <source>
        <dbReference type="PROSITE-ProRule" id="PRU00206"/>
    </source>
</evidence>
<dbReference type="GO" id="GO:0005576">
    <property type="term" value="C:extracellular region"/>
    <property type="evidence" value="ECO:0007669"/>
    <property type="project" value="Ensembl"/>
</dbReference>
<dbReference type="CDD" id="cd10579">
    <property type="entry name" value="TNFRSF6"/>
    <property type="match status" value="1"/>
</dbReference>
<evidence type="ECO:0000256" key="12">
    <source>
        <dbReference type="ARBA" id="ARBA00023139"/>
    </source>
</evidence>
<evidence type="ECO:0000256" key="2">
    <source>
        <dbReference type="ARBA" id="ARBA00004285"/>
    </source>
</evidence>
<dbReference type="GO" id="GO:0045060">
    <property type="term" value="P:negative thymic T cell selection"/>
    <property type="evidence" value="ECO:0007669"/>
    <property type="project" value="Ensembl"/>
</dbReference>
<dbReference type="GO" id="GO:0006925">
    <property type="term" value="P:inflammatory cell apoptotic process"/>
    <property type="evidence" value="ECO:0007669"/>
    <property type="project" value="Ensembl"/>
</dbReference>
<dbReference type="GO" id="GO:0097527">
    <property type="term" value="P:necroptotic signaling pathway"/>
    <property type="evidence" value="ECO:0007669"/>
    <property type="project" value="Ensembl"/>
</dbReference>
<evidence type="ECO:0000256" key="1">
    <source>
        <dbReference type="ARBA" id="ARBA00004251"/>
    </source>
</evidence>
<evidence type="ECO:0000256" key="7">
    <source>
        <dbReference type="ARBA" id="ARBA00022729"/>
    </source>
</evidence>
<dbReference type="SUPFAM" id="SSF47986">
    <property type="entry name" value="DEATH domain"/>
    <property type="match status" value="1"/>
</dbReference>
<feature type="domain" description="TNFR-Cys" evidence="23">
    <location>
        <begin position="80"/>
        <end position="123"/>
    </location>
</feature>
<evidence type="ECO:0000256" key="15">
    <source>
        <dbReference type="ARBA" id="ARBA00023180"/>
    </source>
</evidence>
<dbReference type="GO" id="GO:0006924">
    <property type="term" value="P:activation-induced cell death of T cells"/>
    <property type="evidence" value="ECO:0007669"/>
    <property type="project" value="Ensembl"/>
</dbReference>
<dbReference type="InterPro" id="IPR008063">
    <property type="entry name" value="Fas_rcpt"/>
</dbReference>
<dbReference type="GO" id="GO:0045121">
    <property type="term" value="C:membrane raft"/>
    <property type="evidence" value="ECO:0007669"/>
    <property type="project" value="UniProtKB-SubCell"/>
</dbReference>
<dbReference type="GO" id="GO:0097192">
    <property type="term" value="P:extrinsic apoptotic signaling pathway in absence of ligand"/>
    <property type="evidence" value="ECO:0007669"/>
    <property type="project" value="Ensembl"/>
</dbReference>
<keyword evidence="8" id="KW-0677">Repeat</keyword>
<dbReference type="GO" id="GO:0097284">
    <property type="term" value="P:hepatocyte apoptotic process"/>
    <property type="evidence" value="ECO:0007669"/>
    <property type="project" value="Ensembl"/>
</dbReference>
<dbReference type="SUPFAM" id="SSF57586">
    <property type="entry name" value="TNF receptor-like"/>
    <property type="match status" value="2"/>
</dbReference>
<keyword evidence="10 21" id="KW-1133">Transmembrane helix</keyword>
<dbReference type="GO" id="GO:0048536">
    <property type="term" value="P:spleen development"/>
    <property type="evidence" value="ECO:0007669"/>
    <property type="project" value="Ensembl"/>
</dbReference>
<dbReference type="GO" id="GO:0050869">
    <property type="term" value="P:negative regulation of B cell activation"/>
    <property type="evidence" value="ECO:0007669"/>
    <property type="project" value="Ensembl"/>
</dbReference>
<reference evidence="24" key="2">
    <citation type="submission" date="2025-08" db="UniProtKB">
        <authorList>
            <consortium name="Ensembl"/>
        </authorList>
    </citation>
    <scope>IDENTIFICATION</scope>
</reference>
<dbReference type="GO" id="GO:0051384">
    <property type="term" value="P:response to glucocorticoid"/>
    <property type="evidence" value="ECO:0007669"/>
    <property type="project" value="Ensembl"/>
</dbReference>
<evidence type="ECO:0000256" key="13">
    <source>
        <dbReference type="ARBA" id="ARBA00023157"/>
    </source>
</evidence>
<dbReference type="GO" id="GO:0031265">
    <property type="term" value="C:CD95 death-inducing signaling complex"/>
    <property type="evidence" value="ECO:0007669"/>
    <property type="project" value="Ensembl"/>
</dbReference>
<dbReference type="GO" id="GO:0009897">
    <property type="term" value="C:external side of plasma membrane"/>
    <property type="evidence" value="ECO:0007669"/>
    <property type="project" value="Ensembl"/>
</dbReference>
<evidence type="ECO:0000256" key="5">
    <source>
        <dbReference type="ARBA" id="ARBA00022692"/>
    </source>
</evidence>
<evidence type="ECO:0000256" key="19">
    <source>
        <dbReference type="ARBA" id="ARBA00032502"/>
    </source>
</evidence>
<feature type="transmembrane region" description="Helical" evidence="21">
    <location>
        <begin position="170"/>
        <end position="188"/>
    </location>
</feature>
<dbReference type="Proteomes" id="UP000694547">
    <property type="component" value="Chromosome 1"/>
</dbReference>
<dbReference type="GO" id="GO:0036337">
    <property type="term" value="P:Fas signaling pathway"/>
    <property type="evidence" value="ECO:0007669"/>
    <property type="project" value="Ensembl"/>
</dbReference>
<dbReference type="GeneTree" id="ENSGT00950000183126"/>
<dbReference type="GO" id="GO:0045637">
    <property type="term" value="P:regulation of myeloid cell differentiation"/>
    <property type="evidence" value="ECO:0007669"/>
    <property type="project" value="Ensembl"/>
</dbReference>
<dbReference type="AlphaFoldDB" id="A0A8C8T0H3"/>
<sequence length="321" mass="37042">MLWIWTLLPLVLAGSQLSNNTQETNSVCKGLKLRRNVREIETNCSKGLYRGDQFCCQPCQPGEYKHSDCTTDGGKPICCPCTEGKEYMDKEHYSDKCRRCALCDEGHGLEVETHCTQTQNTKCKCKQDFYCNASVCEHCDRCITCEHGILEPCTPTSNTKCKRESSRYHFLWLFVILPLVVLLVGVLYKKYWRRGHEDPESGISKPENMPINFSDVDLSKHISNIAEQMSLCDVKKFVRKNGISETTIDEIKNDNIQNTAEQKIQLLQHWYQSHGKKDAYHTLIKGLKRINCCRLVEKIQAMVQEEIENSTFRNENERQLK</sequence>
<dbReference type="PROSITE" id="PS50017">
    <property type="entry name" value="DEATH_DOMAIN"/>
    <property type="match status" value="1"/>
</dbReference>
<feature type="repeat" description="TNFR-Cys" evidence="20">
    <location>
        <begin position="80"/>
        <end position="123"/>
    </location>
</feature>
<dbReference type="GO" id="GO:0019900">
    <property type="term" value="F:kinase binding"/>
    <property type="evidence" value="ECO:0007669"/>
    <property type="project" value="Ensembl"/>
</dbReference>
<protein>
    <recommendedName>
        <fullName evidence="3">Tumor necrosis factor receptor superfamily member 6</fullName>
    </recommendedName>
    <alternativeName>
        <fullName evidence="18">Apo-1 antigen</fullName>
    </alternativeName>
    <alternativeName>
        <fullName evidence="19">Apoptosis-mediating surface antigen FAS</fullName>
    </alternativeName>
    <alternativeName>
        <fullName evidence="17">FASLG receptor</fullName>
    </alternativeName>
</protein>
<dbReference type="GO" id="GO:0032872">
    <property type="term" value="P:regulation of stress-activated MAPK cascade"/>
    <property type="evidence" value="ECO:0007669"/>
    <property type="project" value="Ensembl"/>
</dbReference>
<evidence type="ECO:0000256" key="4">
    <source>
        <dbReference type="ARBA" id="ARBA00022475"/>
    </source>
</evidence>
<dbReference type="InterPro" id="IPR001368">
    <property type="entry name" value="TNFR/NGFR_Cys_rich_reg"/>
</dbReference>
<keyword evidence="16" id="KW-0449">Lipoprotein</keyword>
<dbReference type="GO" id="GO:0045577">
    <property type="term" value="P:regulation of B cell differentiation"/>
    <property type="evidence" value="ECO:0007669"/>
    <property type="project" value="Ensembl"/>
</dbReference>
<dbReference type="GO" id="GO:0005031">
    <property type="term" value="F:tumor necrosis factor receptor activity"/>
    <property type="evidence" value="ECO:0007669"/>
    <property type="project" value="Ensembl"/>
</dbReference>
<keyword evidence="9" id="KW-0112">Calmodulin-binding</keyword>
<keyword evidence="7" id="KW-0732">Signal</keyword>
<evidence type="ECO:0000256" key="3">
    <source>
        <dbReference type="ARBA" id="ARBA00015761"/>
    </source>
</evidence>
<keyword evidence="11 21" id="KW-0472">Membrane</keyword>
<dbReference type="PROSITE" id="PS50050">
    <property type="entry name" value="TNFR_NGFR_2"/>
    <property type="match status" value="2"/>
</dbReference>
<dbReference type="GO" id="GO:0071260">
    <property type="term" value="P:cellular response to mechanical stimulus"/>
    <property type="evidence" value="ECO:0007669"/>
    <property type="project" value="Ensembl"/>
</dbReference>
<organism evidence="24 25">
    <name type="scientific">Peromyscus maniculatus bairdii</name>
    <name type="common">Prairie deer mouse</name>
    <dbReference type="NCBI Taxonomy" id="230844"/>
    <lineage>
        <taxon>Eukaryota</taxon>
        <taxon>Metazoa</taxon>
        <taxon>Chordata</taxon>
        <taxon>Craniata</taxon>
        <taxon>Vertebrata</taxon>
        <taxon>Euteleostomi</taxon>
        <taxon>Mammalia</taxon>
        <taxon>Eutheria</taxon>
        <taxon>Euarchontoglires</taxon>
        <taxon>Glires</taxon>
        <taxon>Rodentia</taxon>
        <taxon>Myomorpha</taxon>
        <taxon>Muroidea</taxon>
        <taxon>Cricetidae</taxon>
        <taxon>Neotominae</taxon>
        <taxon>Peromyscus</taxon>
    </lineage>
</organism>
<comment type="subcellular location">
    <subcellularLocation>
        <location evidence="1">Cell membrane</location>
        <topology evidence="1">Single-pass type I membrane protein</topology>
    </subcellularLocation>
    <subcellularLocation>
        <location evidence="2">Membrane raft</location>
    </subcellularLocation>
</comment>
<proteinExistence type="predicted"/>
<feature type="domain" description="TNFR-Cys" evidence="23">
    <location>
        <begin position="124"/>
        <end position="161"/>
    </location>
</feature>
<comment type="caution">
    <text evidence="20">Lacks conserved residue(s) required for the propagation of feature annotation.</text>
</comment>
<evidence type="ECO:0000259" key="23">
    <source>
        <dbReference type="PROSITE" id="PS50050"/>
    </source>
</evidence>
<evidence type="ECO:0000256" key="18">
    <source>
        <dbReference type="ARBA" id="ARBA00032338"/>
    </source>
</evidence>
<dbReference type="GO" id="GO:0071285">
    <property type="term" value="P:cellular response to lithium ion"/>
    <property type="evidence" value="ECO:0007669"/>
    <property type="project" value="Ensembl"/>
</dbReference>
<dbReference type="GO" id="GO:2001235">
    <property type="term" value="P:positive regulation of apoptotic signaling pathway"/>
    <property type="evidence" value="ECO:0007669"/>
    <property type="project" value="Ensembl"/>
</dbReference>
<evidence type="ECO:0000256" key="9">
    <source>
        <dbReference type="ARBA" id="ARBA00022860"/>
    </source>
</evidence>
<dbReference type="Ensembl" id="ENSPEMT00000000206.2">
    <property type="protein sequence ID" value="ENSPEMP00000000205.1"/>
    <property type="gene ID" value="ENSPEMG00000000158.2"/>
</dbReference>
<keyword evidence="5 21" id="KW-0812">Transmembrane</keyword>
<evidence type="ECO:0000256" key="21">
    <source>
        <dbReference type="SAM" id="Phobius"/>
    </source>
</evidence>
<dbReference type="GO" id="GO:0034198">
    <property type="term" value="P:cellular response to amino acid starvation"/>
    <property type="evidence" value="ECO:0007669"/>
    <property type="project" value="Ensembl"/>
</dbReference>
<evidence type="ECO:0000256" key="17">
    <source>
        <dbReference type="ARBA" id="ARBA00030181"/>
    </source>
</evidence>
<dbReference type="InterPro" id="IPR000488">
    <property type="entry name" value="Death_dom"/>
</dbReference>
<keyword evidence="12" id="KW-0564">Palmitate</keyword>
<name>A0A8C8T0H3_PERMB</name>
<dbReference type="Pfam" id="PF00020">
    <property type="entry name" value="TNFR_c6"/>
    <property type="match status" value="1"/>
</dbReference>
<keyword evidence="4" id="KW-1003">Cell membrane</keyword>
<accession>A0A8C8T0H3</accession>
<dbReference type="GO" id="GO:0005516">
    <property type="term" value="F:calmodulin binding"/>
    <property type="evidence" value="ECO:0007669"/>
    <property type="project" value="UniProtKB-KW"/>
</dbReference>
<feature type="domain" description="Death" evidence="22">
    <location>
        <begin position="219"/>
        <end position="303"/>
    </location>
</feature>
<evidence type="ECO:0000313" key="25">
    <source>
        <dbReference type="Proteomes" id="UP000694547"/>
    </source>
</evidence>
<dbReference type="GO" id="GO:0043066">
    <property type="term" value="P:negative regulation of apoptotic process"/>
    <property type="evidence" value="ECO:0007669"/>
    <property type="project" value="Ensembl"/>
</dbReference>
<dbReference type="InterPro" id="IPR033999">
    <property type="entry name" value="TNFRSF6_N"/>
</dbReference>
<dbReference type="GO" id="GO:0045580">
    <property type="term" value="P:regulation of T cell differentiation"/>
    <property type="evidence" value="ECO:0007669"/>
    <property type="project" value="Ensembl"/>
</dbReference>
<dbReference type="GO" id="GO:0008625">
    <property type="term" value="P:extrinsic apoptotic signaling pathway via death domain receptors"/>
    <property type="evidence" value="ECO:0007669"/>
    <property type="project" value="Ensembl"/>
</dbReference>
<dbReference type="CDD" id="cd08316">
    <property type="entry name" value="Death_FAS_TNFRSF6"/>
    <property type="match status" value="1"/>
</dbReference>
<dbReference type="GO" id="GO:0010467">
    <property type="term" value="P:gene expression"/>
    <property type="evidence" value="ECO:0007669"/>
    <property type="project" value="Ensembl"/>
</dbReference>
<keyword evidence="25" id="KW-1185">Reference proteome</keyword>
<dbReference type="GO" id="GO:0007623">
    <property type="term" value="P:circadian rhythm"/>
    <property type="evidence" value="ECO:0007669"/>
    <property type="project" value="Ensembl"/>
</dbReference>
<feature type="repeat" description="TNFR-Cys" evidence="20">
    <location>
        <begin position="124"/>
        <end position="161"/>
    </location>
</feature>
<dbReference type="PRINTS" id="PR01680">
    <property type="entry name" value="TNFACTORR6"/>
</dbReference>
<evidence type="ECO:0000256" key="11">
    <source>
        <dbReference type="ARBA" id="ARBA00023136"/>
    </source>
</evidence>
<dbReference type="GO" id="GO:0009636">
    <property type="term" value="P:response to toxic substance"/>
    <property type="evidence" value="ECO:0007669"/>
    <property type="project" value="Ensembl"/>
</dbReference>
<dbReference type="Gene3D" id="2.10.50.10">
    <property type="entry name" value="Tumor Necrosis Factor Receptor, subunit A, domain 2"/>
    <property type="match status" value="2"/>
</dbReference>
<dbReference type="GO" id="GO:1901532">
    <property type="term" value="P:regulation of hematopoietic progenitor cell differentiation"/>
    <property type="evidence" value="ECO:0007669"/>
    <property type="project" value="Ensembl"/>
</dbReference>
<evidence type="ECO:0000313" key="24">
    <source>
        <dbReference type="Ensembl" id="ENSPEMP00000000205.1"/>
    </source>
</evidence>
<dbReference type="GO" id="GO:0005829">
    <property type="term" value="C:cytosol"/>
    <property type="evidence" value="ECO:0007669"/>
    <property type="project" value="Ensembl"/>
</dbReference>
<keyword evidence="15" id="KW-0325">Glycoprotein</keyword>
<dbReference type="PANTHER" id="PTHR46874">
    <property type="entry name" value="TUMOR NECROSIS FACTOR RECEPTOR SUPERFAMILY MEMBER 6"/>
    <property type="match status" value="1"/>
</dbReference>
<dbReference type="GO" id="GO:1903428">
    <property type="term" value="P:positive regulation of reactive oxygen species biosynthetic process"/>
    <property type="evidence" value="ECO:0007669"/>
    <property type="project" value="Ensembl"/>
</dbReference>
<dbReference type="InterPro" id="IPR033998">
    <property type="entry name" value="TNFRSF6_death"/>
</dbReference>
<dbReference type="GO" id="GO:0019724">
    <property type="term" value="P:B cell mediated immunity"/>
    <property type="evidence" value="ECO:0007669"/>
    <property type="project" value="Ensembl"/>
</dbReference>
<dbReference type="GO" id="GO:0071455">
    <property type="term" value="P:cellular response to hyperoxia"/>
    <property type="evidence" value="ECO:0007669"/>
    <property type="project" value="Ensembl"/>
</dbReference>
<keyword evidence="14" id="KW-0675">Receptor</keyword>
<dbReference type="PANTHER" id="PTHR46874:SF1">
    <property type="entry name" value="TUMOR NECROSIS FACTOR RECEPTOR SUPERFAMILY MEMBER 6"/>
    <property type="match status" value="1"/>
</dbReference>
<dbReference type="SMART" id="SM00005">
    <property type="entry name" value="DEATH"/>
    <property type="match status" value="1"/>
</dbReference>
<dbReference type="GO" id="GO:0031334">
    <property type="term" value="P:positive regulation of protein-containing complex assembly"/>
    <property type="evidence" value="ECO:0007669"/>
    <property type="project" value="Ensembl"/>
</dbReference>
<dbReference type="InterPro" id="IPR011029">
    <property type="entry name" value="DEATH-like_dom_sf"/>
</dbReference>
<dbReference type="FunFam" id="2.10.50.10:FF:000021">
    <property type="entry name" value="Tumor necrosis factor receptor superfamily member 6"/>
    <property type="match status" value="1"/>
</dbReference>
<keyword evidence="6" id="KW-0053">Apoptosis</keyword>
<reference evidence="24 25" key="1">
    <citation type="submission" date="2018-10" db="EMBL/GenBank/DDBJ databases">
        <title>Improved assembly of the deer mouse Peromyscus maniculatus genome.</title>
        <authorList>
            <person name="Lassance J.-M."/>
            <person name="Hoekstra H.E."/>
        </authorList>
    </citation>
    <scope>NUCLEOTIDE SEQUENCE [LARGE SCALE GENOMIC DNA]</scope>
</reference>
<reference evidence="24" key="3">
    <citation type="submission" date="2025-09" db="UniProtKB">
        <authorList>
            <consortium name="Ensembl"/>
        </authorList>
    </citation>
    <scope>IDENTIFICATION</scope>
</reference>
<dbReference type="SMART" id="SM00208">
    <property type="entry name" value="TNFR"/>
    <property type="match status" value="3"/>
</dbReference>
<evidence type="ECO:0000256" key="10">
    <source>
        <dbReference type="ARBA" id="ARBA00022989"/>
    </source>
</evidence>
<dbReference type="GO" id="GO:0016604">
    <property type="term" value="C:nuclear body"/>
    <property type="evidence" value="ECO:0007669"/>
    <property type="project" value="Ensembl"/>
</dbReference>
<evidence type="ECO:0000256" key="8">
    <source>
        <dbReference type="ARBA" id="ARBA00022737"/>
    </source>
</evidence>
<evidence type="ECO:0000256" key="16">
    <source>
        <dbReference type="ARBA" id="ARBA00023288"/>
    </source>
</evidence>
<dbReference type="GO" id="GO:0042802">
    <property type="term" value="F:identical protein binding"/>
    <property type="evidence" value="ECO:0007669"/>
    <property type="project" value="Ensembl"/>
</dbReference>
<evidence type="ECO:0000259" key="22">
    <source>
        <dbReference type="PROSITE" id="PS50017"/>
    </source>
</evidence>
<dbReference type="GO" id="GO:0097049">
    <property type="term" value="P:motor neuron apoptotic process"/>
    <property type="evidence" value="ECO:0007669"/>
    <property type="project" value="Ensembl"/>
</dbReference>